<dbReference type="EMBL" id="AYER01000007">
    <property type="protein sequence ID" value="ESK38362.1"/>
    <property type="molecule type" value="Genomic_DNA"/>
</dbReference>
<dbReference type="RefSeq" id="WP_023273519.1">
    <property type="nucleotide sequence ID" value="NZ_KI530734.1"/>
</dbReference>
<dbReference type="Proteomes" id="UP000023785">
    <property type="component" value="Unassembled WGS sequence"/>
</dbReference>
<name>V2TLY5_9GAMM</name>
<dbReference type="eggNOG" id="ENOG5032FE2">
    <property type="taxonomic scope" value="Bacteria"/>
</dbReference>
<keyword evidence="2" id="KW-1185">Reference proteome</keyword>
<protein>
    <submittedName>
        <fullName evidence="1">Uncharacterized protein</fullName>
    </submittedName>
</protein>
<evidence type="ECO:0000313" key="2">
    <source>
        <dbReference type="Proteomes" id="UP000023785"/>
    </source>
</evidence>
<comment type="caution">
    <text evidence="1">The sequence shown here is derived from an EMBL/GenBank/DDBJ whole genome shotgun (WGS) entry which is preliminary data.</text>
</comment>
<accession>V2TLY5</accession>
<dbReference type="OrthoDB" id="6700283at2"/>
<evidence type="ECO:0000313" key="1">
    <source>
        <dbReference type="EMBL" id="ESK38362.1"/>
    </source>
</evidence>
<dbReference type="STRING" id="1392540.P256_01896"/>
<sequence length="64" mass="7330">MQQVNAFLQGKISISELDIDQLIKLIRQHPNPESVEYKLLELTLNQVLAEYLKKAESYISGQIS</sequence>
<dbReference type="PATRIC" id="fig|1392540.3.peg.1831"/>
<organism evidence="1 2">
    <name type="scientific">Acinetobacter nectaris CIP 110549</name>
    <dbReference type="NCBI Taxonomy" id="1392540"/>
    <lineage>
        <taxon>Bacteria</taxon>
        <taxon>Pseudomonadati</taxon>
        <taxon>Pseudomonadota</taxon>
        <taxon>Gammaproteobacteria</taxon>
        <taxon>Moraxellales</taxon>
        <taxon>Moraxellaceae</taxon>
        <taxon>Acinetobacter</taxon>
    </lineage>
</organism>
<dbReference type="HOGENOM" id="CLU_208848_0_0_6"/>
<reference evidence="1 2" key="1">
    <citation type="submission" date="2013-10" db="EMBL/GenBank/DDBJ databases">
        <title>The Genome Sequence of Acinetobacter nectaris CIP 110549.</title>
        <authorList>
            <consortium name="The Broad Institute Genomics Platform"/>
            <consortium name="The Broad Institute Genome Sequencing Center for Infectious Disease"/>
            <person name="Cerqueira G."/>
            <person name="Feldgarden M."/>
            <person name="Courvalin P."/>
            <person name="Grillot-Courvalin C."/>
            <person name="Clermont D."/>
            <person name="Rocha E."/>
            <person name="Yoon E.-J."/>
            <person name="Nemec A."/>
            <person name="Young S.K."/>
            <person name="Zeng Q."/>
            <person name="Gargeya S."/>
            <person name="Fitzgerald M."/>
            <person name="Abouelleil A."/>
            <person name="Alvarado L."/>
            <person name="Berlin A.M."/>
            <person name="Chapman S.B."/>
            <person name="Gainer-Dewar J."/>
            <person name="Goldberg J."/>
            <person name="Gnerre S."/>
            <person name="Griggs A."/>
            <person name="Gujja S."/>
            <person name="Hansen M."/>
            <person name="Howarth C."/>
            <person name="Imamovic A."/>
            <person name="Ireland A."/>
            <person name="Larimer J."/>
            <person name="McCowan C."/>
            <person name="Murphy C."/>
            <person name="Pearson M."/>
            <person name="Poon T.W."/>
            <person name="Priest M."/>
            <person name="Roberts A."/>
            <person name="Saif S."/>
            <person name="Shea T."/>
            <person name="Sykes S."/>
            <person name="Wortman J."/>
            <person name="Nusbaum C."/>
            <person name="Birren B."/>
        </authorList>
    </citation>
    <scope>NUCLEOTIDE SEQUENCE [LARGE SCALE GENOMIC DNA]</scope>
    <source>
        <strain evidence="1 2">CIP 110549</strain>
    </source>
</reference>
<dbReference type="AlphaFoldDB" id="V2TLY5"/>
<gene>
    <name evidence="1" type="ORF">P256_01896</name>
</gene>
<proteinExistence type="predicted"/>